<name>A0A0N4UXD8_ENTVE</name>
<dbReference type="EMBL" id="UXUI01007284">
    <property type="protein sequence ID" value="VDD86761.1"/>
    <property type="molecule type" value="Genomic_DNA"/>
</dbReference>
<dbReference type="Proteomes" id="UP000274131">
    <property type="component" value="Unassembled WGS sequence"/>
</dbReference>
<evidence type="ECO:0000313" key="6">
    <source>
        <dbReference type="EMBL" id="VDD86761.1"/>
    </source>
</evidence>
<organism evidence="8">
    <name type="scientific">Enterobius vermicularis</name>
    <name type="common">Human pinworm</name>
    <dbReference type="NCBI Taxonomy" id="51028"/>
    <lineage>
        <taxon>Eukaryota</taxon>
        <taxon>Metazoa</taxon>
        <taxon>Ecdysozoa</taxon>
        <taxon>Nematoda</taxon>
        <taxon>Chromadorea</taxon>
        <taxon>Rhabditida</taxon>
        <taxon>Spirurina</taxon>
        <taxon>Oxyuridomorpha</taxon>
        <taxon>Oxyuroidea</taxon>
        <taxon>Oxyuridae</taxon>
        <taxon>Enterobius</taxon>
    </lineage>
</organism>
<gene>
    <name evidence="6" type="ORF">EVEC_LOCUS1904</name>
</gene>
<reference evidence="6 7" key="2">
    <citation type="submission" date="2018-10" db="EMBL/GenBank/DDBJ databases">
        <authorList>
            <consortium name="Pathogen Informatics"/>
        </authorList>
    </citation>
    <scope>NUCLEOTIDE SEQUENCE [LARGE SCALE GENOMIC DNA]</scope>
</reference>
<dbReference type="AlphaFoldDB" id="A0A0N4UXD8"/>
<evidence type="ECO:0000256" key="4">
    <source>
        <dbReference type="RuleBase" id="RU361235"/>
    </source>
</evidence>
<dbReference type="STRING" id="51028.A0A0N4UXD8"/>
<evidence type="ECO:0000313" key="7">
    <source>
        <dbReference type="Proteomes" id="UP000274131"/>
    </source>
</evidence>
<dbReference type="Gene3D" id="3.40.50.1820">
    <property type="entry name" value="alpha/beta hydrolase"/>
    <property type="match status" value="1"/>
</dbReference>
<dbReference type="Pfam" id="PF00135">
    <property type="entry name" value="COesterase"/>
    <property type="match status" value="1"/>
</dbReference>
<protein>
    <recommendedName>
        <fullName evidence="4">Carboxylic ester hydrolase</fullName>
        <ecNumber evidence="4">3.1.1.-</ecNumber>
    </recommendedName>
</protein>
<evidence type="ECO:0000256" key="3">
    <source>
        <dbReference type="ARBA" id="ARBA00022801"/>
    </source>
</evidence>
<evidence type="ECO:0000256" key="1">
    <source>
        <dbReference type="ARBA" id="ARBA00005964"/>
    </source>
</evidence>
<dbReference type="PANTHER" id="PTHR44590">
    <property type="entry name" value="CARBOXYLIC ESTER HYDROLASE-RELATED"/>
    <property type="match status" value="1"/>
</dbReference>
<dbReference type="EC" id="3.1.1.-" evidence="4"/>
<dbReference type="PROSITE" id="PS00122">
    <property type="entry name" value="CARBOXYLESTERASE_B_1"/>
    <property type="match status" value="1"/>
</dbReference>
<comment type="similarity">
    <text evidence="1 4">Belongs to the type-B carboxylesterase/lipase family.</text>
</comment>
<feature type="domain" description="Carboxylesterase type B" evidence="5">
    <location>
        <begin position="14"/>
        <end position="450"/>
    </location>
</feature>
<evidence type="ECO:0000259" key="5">
    <source>
        <dbReference type="Pfam" id="PF00135"/>
    </source>
</evidence>
<dbReference type="InterPro" id="IPR019826">
    <property type="entry name" value="Carboxylesterase_B_AS"/>
</dbReference>
<dbReference type="SUPFAM" id="SSF53474">
    <property type="entry name" value="alpha/beta-Hydrolases"/>
    <property type="match status" value="1"/>
</dbReference>
<keyword evidence="2" id="KW-0719">Serine esterase</keyword>
<dbReference type="GO" id="GO:0052689">
    <property type="term" value="F:carboxylic ester hydrolase activity"/>
    <property type="evidence" value="ECO:0007669"/>
    <property type="project" value="UniProtKB-KW"/>
</dbReference>
<dbReference type="PANTHER" id="PTHR44590:SF4">
    <property type="entry name" value="CARBOXYLIC ESTER HYDROLASE"/>
    <property type="match status" value="1"/>
</dbReference>
<sequence>MLQMIGCIKYAKKKTVPVKPWKELKICKKYKCRAPQKDYFWDYLELGVGKSEDCLYLNVMAPSWKSDDYPNGYPVLFYIHGGGYAFDSAVRYRYNHMARLLVTRDIVVVTIQYRLGYLGFFCTGDDNCKGNFGFFDQVTALQWVHDNIASFGGDPSRITVAGQSAGATSADLLSLSPYSRARPLIADLFDQMILMGGSAESSWAICDKDRLVDYCTKHVRKLGWTGSDNAELIEFLRKLPAQKLADGMIGNKTMFATGTLPLGPIIDDDILPRPIDDLRAESKPKRTMTGICQNEGLLFAAIGGMKCDRQDIENGVGLISQAVADLNIDVRSVIKQIYANGEIDGLNRHEIKHLFVEMLDDVISNFACSKYIEKVTEKGGTVYTYSLEYCNPAAYGILNFMMPFRAATHGSELLYAFNVNMFVTPYVRTRNDRKITKIMTTLLANFIKFGYLSKVYLIFCRFSRQHF</sequence>
<keyword evidence="3 4" id="KW-0378">Hydrolase</keyword>
<evidence type="ECO:0000313" key="8">
    <source>
        <dbReference type="WBParaSite" id="EVEC_0000219601-mRNA-1"/>
    </source>
</evidence>
<dbReference type="OrthoDB" id="19653at2759"/>
<accession>A0A0N4UXD8</accession>
<proteinExistence type="inferred from homology"/>
<keyword evidence="7" id="KW-1185">Reference proteome</keyword>
<dbReference type="InterPro" id="IPR002018">
    <property type="entry name" value="CarbesteraseB"/>
</dbReference>
<reference evidence="8" key="1">
    <citation type="submission" date="2017-02" db="UniProtKB">
        <authorList>
            <consortium name="WormBaseParasite"/>
        </authorList>
    </citation>
    <scope>IDENTIFICATION</scope>
</reference>
<evidence type="ECO:0000256" key="2">
    <source>
        <dbReference type="ARBA" id="ARBA00022487"/>
    </source>
</evidence>
<dbReference type="ESTHER" id="entve-a0a0n4uxd8">
    <property type="family name" value="Carb_B_Nematoda"/>
</dbReference>
<dbReference type="InterPro" id="IPR029058">
    <property type="entry name" value="AB_hydrolase_fold"/>
</dbReference>
<dbReference type="WBParaSite" id="EVEC_0000219601-mRNA-1">
    <property type="protein sequence ID" value="EVEC_0000219601-mRNA-1"/>
    <property type="gene ID" value="EVEC_0000219601"/>
</dbReference>